<name>A0A0F4Z270_RASE3</name>
<keyword evidence="3 6" id="KW-0812">Transmembrane</keyword>
<gene>
    <name evidence="7" type="ORF">T310_1813</name>
</gene>
<feature type="transmembrane region" description="Helical" evidence="6">
    <location>
        <begin position="381"/>
        <end position="401"/>
    </location>
</feature>
<feature type="transmembrane region" description="Helical" evidence="6">
    <location>
        <begin position="163"/>
        <end position="183"/>
    </location>
</feature>
<reference evidence="7 8" key="1">
    <citation type="submission" date="2015-04" db="EMBL/GenBank/DDBJ databases">
        <authorList>
            <person name="Heijne W.H."/>
            <person name="Fedorova N.D."/>
            <person name="Nierman W.C."/>
            <person name="Vollebregt A.W."/>
            <person name="Zhao Z."/>
            <person name="Wu L."/>
            <person name="Kumar M."/>
            <person name="Stam H."/>
            <person name="van den Berg M.A."/>
            <person name="Pel H.J."/>
        </authorList>
    </citation>
    <scope>NUCLEOTIDE SEQUENCE [LARGE SCALE GENOMIC DNA]</scope>
    <source>
        <strain evidence="7 8">CBS 393.64</strain>
    </source>
</reference>
<feature type="transmembrane region" description="Helical" evidence="6">
    <location>
        <begin position="446"/>
        <end position="471"/>
    </location>
</feature>
<feature type="transmembrane region" description="Helical" evidence="6">
    <location>
        <begin position="329"/>
        <end position="351"/>
    </location>
</feature>
<dbReference type="OrthoDB" id="3900342at2759"/>
<keyword evidence="4 6" id="KW-1133">Transmembrane helix</keyword>
<dbReference type="Gene3D" id="1.20.1740.10">
    <property type="entry name" value="Amino acid/polyamine transporter I"/>
    <property type="match status" value="1"/>
</dbReference>
<evidence type="ECO:0000256" key="1">
    <source>
        <dbReference type="ARBA" id="ARBA00004141"/>
    </source>
</evidence>
<comment type="caution">
    <text evidence="7">The sequence shown here is derived from an EMBL/GenBank/DDBJ whole genome shotgun (WGS) entry which is preliminary data.</text>
</comment>
<dbReference type="PIRSF" id="PIRSF006060">
    <property type="entry name" value="AA_transporter"/>
    <property type="match status" value="1"/>
</dbReference>
<dbReference type="PANTHER" id="PTHR45649">
    <property type="entry name" value="AMINO-ACID PERMEASE BAT1"/>
    <property type="match status" value="1"/>
</dbReference>
<sequence>MAEDIPADKIEAITGLDDDKASGELVNASGHRQELERNFSLLSICAIAVTTGNTWIAQGGSVTVSIANGGPAGVIYEFIAVSVCYWLVAASIAELASAIPSASGVYHWATVTAGKYGRVCGWFAGYWNTLAWIFGAASMSAILGNQTVSMYALFHPDFTPHPWHVFVSFIICTWICCATVLFANRALPHIGNLGMVLILAGVFVSIIVCAVMPHVNGVGYASNEFVWRSWSNSTGYSSQGFVFVAGMLNGAYSVGTPDVTSHLAEEIPRPSKNIPKAVLAQMTVGFITGFLYMIALFYSIQDLDKVVNSVFSFPLAEIYRQATGTRGGALGLLIVAFLPTLITCIGCYITAGRTLWTLARDNATPFSGWLGRINSKMHNPFNATLVCGLLITVLACIYVGSTTAFNAFVGSYVQLSTLSYFAAIFPHVLNRRSLITPGYFWMKGPIGYIVNILSCIYILAFIVIFCFPASLPTNAQSMNYASLITGGFTIFIAAWWFVRQRHYQGPQVIPLTDRKIAEDAK</sequence>
<dbReference type="STRING" id="1408163.A0A0F4Z270"/>
<dbReference type="GO" id="GO:0016020">
    <property type="term" value="C:membrane"/>
    <property type="evidence" value="ECO:0007669"/>
    <property type="project" value="UniProtKB-SubCell"/>
</dbReference>
<evidence type="ECO:0000256" key="4">
    <source>
        <dbReference type="ARBA" id="ARBA00022989"/>
    </source>
</evidence>
<dbReference type="PROSITE" id="PS00218">
    <property type="entry name" value="AMINO_ACID_PERMEASE_1"/>
    <property type="match status" value="1"/>
</dbReference>
<dbReference type="Pfam" id="PF13520">
    <property type="entry name" value="AA_permease_2"/>
    <property type="match status" value="1"/>
</dbReference>
<evidence type="ECO:0000256" key="2">
    <source>
        <dbReference type="ARBA" id="ARBA00022448"/>
    </source>
</evidence>
<dbReference type="GO" id="GO:0006865">
    <property type="term" value="P:amino acid transport"/>
    <property type="evidence" value="ECO:0007669"/>
    <property type="project" value="InterPro"/>
</dbReference>
<feature type="transmembrane region" description="Helical" evidence="6">
    <location>
        <begin position="277"/>
        <end position="300"/>
    </location>
</feature>
<keyword evidence="5 6" id="KW-0472">Membrane</keyword>
<protein>
    <submittedName>
        <fullName evidence="7">Choline transport protein</fullName>
    </submittedName>
</protein>
<organism evidence="7 8">
    <name type="scientific">Rasamsonia emersonii (strain ATCC 16479 / CBS 393.64 / IMI 116815)</name>
    <dbReference type="NCBI Taxonomy" id="1408163"/>
    <lineage>
        <taxon>Eukaryota</taxon>
        <taxon>Fungi</taxon>
        <taxon>Dikarya</taxon>
        <taxon>Ascomycota</taxon>
        <taxon>Pezizomycotina</taxon>
        <taxon>Eurotiomycetes</taxon>
        <taxon>Eurotiomycetidae</taxon>
        <taxon>Eurotiales</taxon>
        <taxon>Trichocomaceae</taxon>
        <taxon>Rasamsonia</taxon>
    </lineage>
</organism>
<dbReference type="GeneID" id="25314164"/>
<evidence type="ECO:0000313" key="8">
    <source>
        <dbReference type="Proteomes" id="UP000053958"/>
    </source>
</evidence>
<keyword evidence="8" id="KW-1185">Reference proteome</keyword>
<dbReference type="EMBL" id="LASV01000073">
    <property type="protein sequence ID" value="KKA24161.1"/>
    <property type="molecule type" value="Genomic_DNA"/>
</dbReference>
<dbReference type="PANTHER" id="PTHR45649:SF27">
    <property type="entry name" value="CHOLINE TRANSPORTER (EUROFUNG)"/>
    <property type="match status" value="1"/>
</dbReference>
<feature type="transmembrane region" description="Helical" evidence="6">
    <location>
        <begin position="477"/>
        <end position="498"/>
    </location>
</feature>
<accession>A0A0F4Z270</accession>
<dbReference type="InterPro" id="IPR004840">
    <property type="entry name" value="Amino_acid_permease_CS"/>
</dbReference>
<feature type="transmembrane region" description="Helical" evidence="6">
    <location>
        <begin position="407"/>
        <end position="425"/>
    </location>
</feature>
<dbReference type="RefSeq" id="XP_013330773.1">
    <property type="nucleotide sequence ID" value="XM_013475319.1"/>
</dbReference>
<dbReference type="Proteomes" id="UP000053958">
    <property type="component" value="Unassembled WGS sequence"/>
</dbReference>
<evidence type="ECO:0000256" key="6">
    <source>
        <dbReference type="SAM" id="Phobius"/>
    </source>
</evidence>
<evidence type="ECO:0000256" key="5">
    <source>
        <dbReference type="ARBA" id="ARBA00023136"/>
    </source>
</evidence>
<dbReference type="GO" id="GO:0022857">
    <property type="term" value="F:transmembrane transporter activity"/>
    <property type="evidence" value="ECO:0007669"/>
    <property type="project" value="InterPro"/>
</dbReference>
<evidence type="ECO:0000256" key="3">
    <source>
        <dbReference type="ARBA" id="ARBA00022692"/>
    </source>
</evidence>
<evidence type="ECO:0000313" key="7">
    <source>
        <dbReference type="EMBL" id="KKA24161.1"/>
    </source>
</evidence>
<feature type="transmembrane region" description="Helical" evidence="6">
    <location>
        <begin position="39"/>
        <end position="58"/>
    </location>
</feature>
<dbReference type="AlphaFoldDB" id="A0A0F4Z270"/>
<dbReference type="InterPro" id="IPR002293">
    <property type="entry name" value="AA/rel_permease1"/>
</dbReference>
<keyword evidence="2" id="KW-0813">Transport</keyword>
<feature type="transmembrane region" description="Helical" evidence="6">
    <location>
        <begin position="195"/>
        <end position="216"/>
    </location>
</feature>
<proteinExistence type="predicted"/>
<feature type="transmembrane region" description="Helical" evidence="6">
    <location>
        <begin position="78"/>
        <end position="99"/>
    </location>
</feature>
<feature type="transmembrane region" description="Helical" evidence="6">
    <location>
        <begin position="119"/>
        <end position="143"/>
    </location>
</feature>
<comment type="subcellular location">
    <subcellularLocation>
        <location evidence="1">Membrane</location>
        <topology evidence="1">Multi-pass membrane protein</topology>
    </subcellularLocation>
</comment>